<accession>A0AAD9JKL2</accession>
<dbReference type="PROSITE" id="PS50940">
    <property type="entry name" value="CHIT_BIND_II"/>
    <property type="match status" value="1"/>
</dbReference>
<proteinExistence type="predicted"/>
<dbReference type="AlphaFoldDB" id="A0AAD9JKL2"/>
<organism evidence="2 3">
    <name type="scientific">Paralvinella palmiformis</name>
    <dbReference type="NCBI Taxonomy" id="53620"/>
    <lineage>
        <taxon>Eukaryota</taxon>
        <taxon>Metazoa</taxon>
        <taxon>Spiralia</taxon>
        <taxon>Lophotrochozoa</taxon>
        <taxon>Annelida</taxon>
        <taxon>Polychaeta</taxon>
        <taxon>Sedentaria</taxon>
        <taxon>Canalipalpata</taxon>
        <taxon>Terebellida</taxon>
        <taxon>Terebelliformia</taxon>
        <taxon>Alvinellidae</taxon>
        <taxon>Paralvinella</taxon>
    </lineage>
</organism>
<dbReference type="GO" id="GO:0008061">
    <property type="term" value="F:chitin binding"/>
    <property type="evidence" value="ECO:0007669"/>
    <property type="project" value="InterPro"/>
</dbReference>
<dbReference type="GO" id="GO:0005576">
    <property type="term" value="C:extracellular region"/>
    <property type="evidence" value="ECO:0007669"/>
    <property type="project" value="InterPro"/>
</dbReference>
<dbReference type="SMART" id="SM00494">
    <property type="entry name" value="ChtBD2"/>
    <property type="match status" value="1"/>
</dbReference>
<dbReference type="SUPFAM" id="SSF57625">
    <property type="entry name" value="Invertebrate chitin-binding proteins"/>
    <property type="match status" value="1"/>
</dbReference>
<protein>
    <recommendedName>
        <fullName evidence="1">Chitin-binding type-2 domain-containing protein</fullName>
    </recommendedName>
</protein>
<evidence type="ECO:0000313" key="3">
    <source>
        <dbReference type="Proteomes" id="UP001208570"/>
    </source>
</evidence>
<keyword evidence="3" id="KW-1185">Reference proteome</keyword>
<evidence type="ECO:0000259" key="1">
    <source>
        <dbReference type="PROSITE" id="PS50940"/>
    </source>
</evidence>
<dbReference type="InterPro" id="IPR036508">
    <property type="entry name" value="Chitin-bd_dom_sf"/>
</dbReference>
<dbReference type="EMBL" id="JAODUP010000258">
    <property type="protein sequence ID" value="KAK2154769.1"/>
    <property type="molecule type" value="Genomic_DNA"/>
</dbReference>
<dbReference type="Gene3D" id="2.170.140.10">
    <property type="entry name" value="Chitin binding domain"/>
    <property type="match status" value="1"/>
</dbReference>
<evidence type="ECO:0000313" key="2">
    <source>
        <dbReference type="EMBL" id="KAK2154769.1"/>
    </source>
</evidence>
<gene>
    <name evidence="2" type="ORF">LSH36_258g05077</name>
</gene>
<dbReference type="InterPro" id="IPR002557">
    <property type="entry name" value="Chitin-bd_dom"/>
</dbReference>
<comment type="caution">
    <text evidence="2">The sequence shown here is derived from an EMBL/GenBank/DDBJ whole genome shotgun (WGS) entry which is preliminary data.</text>
</comment>
<dbReference type="Pfam" id="PF01607">
    <property type="entry name" value="CBM_14"/>
    <property type="match status" value="1"/>
</dbReference>
<reference evidence="2" key="1">
    <citation type="journal article" date="2023" name="Mol. Biol. Evol.">
        <title>Third-Generation Sequencing Reveals the Adaptive Role of the Epigenome in Three Deep-Sea Polychaetes.</title>
        <authorList>
            <person name="Perez M."/>
            <person name="Aroh O."/>
            <person name="Sun Y."/>
            <person name="Lan Y."/>
            <person name="Juniper S.K."/>
            <person name="Young C.R."/>
            <person name="Angers B."/>
            <person name="Qian P.Y."/>
        </authorList>
    </citation>
    <scope>NUCLEOTIDE SEQUENCE</scope>
    <source>
        <strain evidence="2">P08H-3</strain>
    </source>
</reference>
<sequence length="105" mass="11137">MSTHRGNDVEISTVIRALNSVGVTVEESIGSTGSITGSCAELGDGLYPIVTDCTKYLWCFPSGQTIKSCGVNTVFLTDIQTCGYPIECSQNVIRKAPTQDVTSTP</sequence>
<feature type="domain" description="Chitin-binding type-2" evidence="1">
    <location>
        <begin position="36"/>
        <end position="90"/>
    </location>
</feature>
<name>A0AAD9JKL2_9ANNE</name>
<dbReference type="Proteomes" id="UP001208570">
    <property type="component" value="Unassembled WGS sequence"/>
</dbReference>